<dbReference type="RefSeq" id="XP_013399262.1">
    <property type="nucleotide sequence ID" value="XM_013543808.1"/>
</dbReference>
<dbReference type="InterPro" id="IPR017452">
    <property type="entry name" value="GPCR_Rhodpsn_7TM"/>
</dbReference>
<keyword evidence="7 12" id="KW-0675">Receptor</keyword>
<evidence type="ECO:0000256" key="9">
    <source>
        <dbReference type="SAM" id="Phobius"/>
    </source>
</evidence>
<dbReference type="PANTHER" id="PTHR22752:SF14">
    <property type="entry name" value="G-PROTEIN COUPLED RECEPTORS FAMILY 1 PROFILE DOMAIN-CONTAINING PROTEIN"/>
    <property type="match status" value="1"/>
</dbReference>
<feature type="transmembrane region" description="Helical" evidence="9">
    <location>
        <begin position="90"/>
        <end position="114"/>
    </location>
</feature>
<keyword evidence="11" id="KW-1185">Reference proteome</keyword>
<organism evidence="11 13">
    <name type="scientific">Lingula anatina</name>
    <name type="common">Brachiopod</name>
    <name type="synonym">Lingula unguis</name>
    <dbReference type="NCBI Taxonomy" id="7574"/>
    <lineage>
        <taxon>Eukaryota</taxon>
        <taxon>Metazoa</taxon>
        <taxon>Spiralia</taxon>
        <taxon>Lophotrochozoa</taxon>
        <taxon>Brachiopoda</taxon>
        <taxon>Linguliformea</taxon>
        <taxon>Lingulata</taxon>
        <taxon>Lingulida</taxon>
        <taxon>Linguloidea</taxon>
        <taxon>Lingulidae</taxon>
        <taxon>Lingula</taxon>
    </lineage>
</organism>
<evidence type="ECO:0000313" key="11">
    <source>
        <dbReference type="Proteomes" id="UP000085678"/>
    </source>
</evidence>
<feature type="transmembrane region" description="Helical" evidence="9">
    <location>
        <begin position="126"/>
        <end position="148"/>
    </location>
</feature>
<feature type="transmembrane region" description="Helical" evidence="9">
    <location>
        <begin position="169"/>
        <end position="189"/>
    </location>
</feature>
<evidence type="ECO:0000256" key="7">
    <source>
        <dbReference type="ARBA" id="ARBA00023170"/>
    </source>
</evidence>
<dbReference type="PANTHER" id="PTHR22752">
    <property type="entry name" value="G PROTEIN-COUPLED RECEPTOR"/>
    <property type="match status" value="1"/>
</dbReference>
<feature type="transmembrane region" description="Helical" evidence="9">
    <location>
        <begin position="52"/>
        <end position="78"/>
    </location>
</feature>
<evidence type="ECO:0000313" key="13">
    <source>
        <dbReference type="RefSeq" id="XP_013399262.1"/>
    </source>
</evidence>
<feature type="transmembrane region" description="Helical" evidence="9">
    <location>
        <begin position="270"/>
        <end position="294"/>
    </location>
</feature>
<evidence type="ECO:0000313" key="12">
    <source>
        <dbReference type="RefSeq" id="XP_013399261.1"/>
    </source>
</evidence>
<feature type="transmembrane region" description="Helical" evidence="9">
    <location>
        <begin position="306"/>
        <end position="325"/>
    </location>
</feature>
<feature type="transmembrane region" description="Helical" evidence="9">
    <location>
        <begin position="213"/>
        <end position="239"/>
    </location>
</feature>
<dbReference type="SUPFAM" id="SSF81321">
    <property type="entry name" value="Family A G protein-coupled receptor-like"/>
    <property type="match status" value="1"/>
</dbReference>
<evidence type="ECO:0000313" key="16">
    <source>
        <dbReference type="RefSeq" id="XP_023931857.1"/>
    </source>
</evidence>
<dbReference type="RefSeq" id="XP_013399264.1">
    <property type="nucleotide sequence ID" value="XM_013543810.2"/>
</dbReference>
<dbReference type="RefSeq" id="XP_013399265.1">
    <property type="nucleotide sequence ID" value="XM_013543811.1"/>
</dbReference>
<evidence type="ECO:0000256" key="8">
    <source>
        <dbReference type="ARBA" id="ARBA00023224"/>
    </source>
</evidence>
<keyword evidence="6 9" id="KW-0472">Membrane</keyword>
<dbReference type="Proteomes" id="UP000085678">
    <property type="component" value="Unplaced"/>
</dbReference>
<keyword evidence="4 9" id="KW-1133">Transmembrane helix</keyword>
<evidence type="ECO:0000256" key="5">
    <source>
        <dbReference type="ARBA" id="ARBA00023040"/>
    </source>
</evidence>
<dbReference type="PROSITE" id="PS50262">
    <property type="entry name" value="G_PROTEIN_RECEP_F1_2"/>
    <property type="match status" value="1"/>
</dbReference>
<dbReference type="GO" id="GO:0005886">
    <property type="term" value="C:plasma membrane"/>
    <property type="evidence" value="ECO:0007669"/>
    <property type="project" value="UniProtKB-SubCell"/>
</dbReference>
<dbReference type="GO" id="GO:0004930">
    <property type="term" value="F:G protein-coupled receptor activity"/>
    <property type="evidence" value="ECO:0007669"/>
    <property type="project" value="UniProtKB-KW"/>
</dbReference>
<reference evidence="12 13" key="1">
    <citation type="submission" date="2025-04" db="UniProtKB">
        <authorList>
            <consortium name="RefSeq"/>
        </authorList>
    </citation>
    <scope>IDENTIFICATION</scope>
    <source>
        <tissue evidence="12 13">Gonads</tissue>
    </source>
</reference>
<dbReference type="SMART" id="SM01381">
    <property type="entry name" value="7TM_GPCR_Srsx"/>
    <property type="match status" value="1"/>
</dbReference>
<evidence type="ECO:0000313" key="15">
    <source>
        <dbReference type="RefSeq" id="XP_013399265.1"/>
    </source>
</evidence>
<evidence type="ECO:0000256" key="3">
    <source>
        <dbReference type="ARBA" id="ARBA00022692"/>
    </source>
</evidence>
<dbReference type="OrthoDB" id="10034726at2759"/>
<keyword evidence="5" id="KW-0297">G-protein coupled receptor</keyword>
<dbReference type="InterPro" id="IPR000276">
    <property type="entry name" value="GPCR_Rhodpsn"/>
</dbReference>
<proteinExistence type="predicted"/>
<evidence type="ECO:0000256" key="4">
    <source>
        <dbReference type="ARBA" id="ARBA00022989"/>
    </source>
</evidence>
<evidence type="ECO:0000259" key="10">
    <source>
        <dbReference type="PROSITE" id="PS50262"/>
    </source>
</evidence>
<sequence>MSASAQAFNSPDCQQREHNMSALSGVQWRNKCLDGDVGPIPDVISYWDTPSKVILCISMAIFIALTFTGNILVLTVIIKNKHMQTKTNAFIANLAVADLLVAIVDMPMALITVIEGEWVFGDTLCVLNGFTVVFFLTVSVHTLMYIAVFKYITITHPMSKMLTKTRVGYMIAAPWIWGLIASSMGAFWLSDFTFKPGATQCGPNYPTEAPEHAYAFIIIFSCYFVPIIVMVGSYISIFIQIRAHLSRMKANTTQDHDVIVSQEKQMTVTLLIMIIVFFVCWTPFMVYCIFASAVEDKTTIPHELHALGYWLGYMNSVCNPIIYALRVPKFQDGYQKLFYICKVQKNLPINNEKSRSHSGSEIHMLQAISTTELNLKKSKSVFV</sequence>
<gene>
    <name evidence="12 13 14 15 16" type="primary">LOC106165561</name>
</gene>
<dbReference type="RefSeq" id="XP_013399261.1">
    <property type="nucleotide sequence ID" value="XM_013543807.2"/>
</dbReference>
<protein>
    <submittedName>
        <fullName evidence="12 13">Octopamine receptor 1</fullName>
    </submittedName>
</protein>
<dbReference type="CDD" id="cd00637">
    <property type="entry name" value="7tm_classA_rhodopsin-like"/>
    <property type="match status" value="1"/>
</dbReference>
<dbReference type="KEGG" id="lak:106165561"/>
<dbReference type="AlphaFoldDB" id="A0A1S3IM35"/>
<evidence type="ECO:0000256" key="1">
    <source>
        <dbReference type="ARBA" id="ARBA00004651"/>
    </source>
</evidence>
<keyword evidence="3 9" id="KW-0812">Transmembrane</keyword>
<accession>A0A1S3IM35</accession>
<keyword evidence="2" id="KW-1003">Cell membrane</keyword>
<feature type="domain" description="G-protein coupled receptors family 1 profile" evidence="10">
    <location>
        <begin position="69"/>
        <end position="323"/>
    </location>
</feature>
<dbReference type="GeneID" id="106165561"/>
<dbReference type="PRINTS" id="PR00237">
    <property type="entry name" value="GPCRRHODOPSN"/>
</dbReference>
<evidence type="ECO:0000256" key="6">
    <source>
        <dbReference type="ARBA" id="ARBA00023136"/>
    </source>
</evidence>
<dbReference type="Pfam" id="PF00001">
    <property type="entry name" value="7tm_1"/>
    <property type="match status" value="1"/>
</dbReference>
<dbReference type="OMA" id="AYWCGFF"/>
<comment type="subcellular location">
    <subcellularLocation>
        <location evidence="1">Cell membrane</location>
        <topology evidence="1">Multi-pass membrane protein</topology>
    </subcellularLocation>
</comment>
<name>A0A1S3IM35_LINAN</name>
<dbReference type="Gene3D" id="1.20.1070.10">
    <property type="entry name" value="Rhodopsin 7-helix transmembrane proteins"/>
    <property type="match status" value="1"/>
</dbReference>
<dbReference type="RefSeq" id="XP_023931857.1">
    <property type="nucleotide sequence ID" value="XM_024076089.1"/>
</dbReference>
<keyword evidence="8" id="KW-0807">Transducer</keyword>
<evidence type="ECO:0000313" key="14">
    <source>
        <dbReference type="RefSeq" id="XP_013399264.1"/>
    </source>
</evidence>
<evidence type="ECO:0000256" key="2">
    <source>
        <dbReference type="ARBA" id="ARBA00022475"/>
    </source>
</evidence>